<evidence type="ECO:0000256" key="3">
    <source>
        <dbReference type="ARBA" id="ARBA00022989"/>
    </source>
</evidence>
<accession>A0A1H9IJD1</accession>
<evidence type="ECO:0000256" key="7">
    <source>
        <dbReference type="HAMAP-Rule" id="MF_02065"/>
    </source>
</evidence>
<keyword evidence="6 7" id="KW-0961">Cell wall biogenesis/degradation</keyword>
<dbReference type="GO" id="GO:0071555">
    <property type="term" value="P:cell wall organization"/>
    <property type="evidence" value="ECO:0007669"/>
    <property type="project" value="UniProtKB-KW"/>
</dbReference>
<keyword evidence="3 7" id="KW-1133">Transmembrane helix</keyword>
<dbReference type="HAMAP" id="MF_02065">
    <property type="entry name" value="MltG"/>
    <property type="match status" value="1"/>
</dbReference>
<proteinExistence type="inferred from homology"/>
<dbReference type="InterPro" id="IPR003770">
    <property type="entry name" value="MLTG-like"/>
</dbReference>
<dbReference type="EC" id="4.2.2.29" evidence="7"/>
<keyword evidence="7" id="KW-0997">Cell inner membrane</keyword>
<evidence type="ECO:0000256" key="2">
    <source>
        <dbReference type="ARBA" id="ARBA00022692"/>
    </source>
</evidence>
<dbReference type="NCBIfam" id="TIGR00247">
    <property type="entry name" value="endolytic transglycosylase MltG"/>
    <property type="match status" value="1"/>
</dbReference>
<keyword evidence="2 7" id="KW-0812">Transmembrane</keyword>
<feature type="site" description="Important for catalytic activity" evidence="7">
    <location>
        <position position="217"/>
    </location>
</feature>
<evidence type="ECO:0000256" key="4">
    <source>
        <dbReference type="ARBA" id="ARBA00023136"/>
    </source>
</evidence>
<evidence type="ECO:0000256" key="1">
    <source>
        <dbReference type="ARBA" id="ARBA00022475"/>
    </source>
</evidence>
<dbReference type="AlphaFoldDB" id="A0A1H9IJD1"/>
<keyword evidence="1 7" id="KW-1003">Cell membrane</keyword>
<dbReference type="CDD" id="cd08010">
    <property type="entry name" value="MltG_like"/>
    <property type="match status" value="1"/>
</dbReference>
<dbReference type="GO" id="GO:0009252">
    <property type="term" value="P:peptidoglycan biosynthetic process"/>
    <property type="evidence" value="ECO:0007669"/>
    <property type="project" value="UniProtKB-UniRule"/>
</dbReference>
<dbReference type="GO" id="GO:0008932">
    <property type="term" value="F:lytic endotransglycosylase activity"/>
    <property type="evidence" value="ECO:0007669"/>
    <property type="project" value="UniProtKB-UniRule"/>
</dbReference>
<comment type="similarity">
    <text evidence="7">Belongs to the transglycosylase MltG family.</text>
</comment>
<evidence type="ECO:0000256" key="6">
    <source>
        <dbReference type="ARBA" id="ARBA00023316"/>
    </source>
</evidence>
<keyword evidence="4 7" id="KW-0472">Membrane</keyword>
<name>A0A1H9IJD1_9GAMM</name>
<gene>
    <name evidence="7" type="primary">mltG</name>
    <name evidence="8" type="ORF">SAMN03080615_02594</name>
</gene>
<protein>
    <recommendedName>
        <fullName evidence="7">Endolytic murein transglycosylase</fullName>
        <ecNumber evidence="7">4.2.2.29</ecNumber>
    </recommendedName>
    <alternativeName>
        <fullName evidence="7">Peptidoglycan lytic transglycosylase</fullName>
    </alternativeName>
    <alternativeName>
        <fullName evidence="7">Peptidoglycan polymerization terminase</fullName>
    </alternativeName>
</protein>
<keyword evidence="9" id="KW-1185">Reference proteome</keyword>
<dbReference type="Gene3D" id="3.30.160.60">
    <property type="entry name" value="Classic Zinc Finger"/>
    <property type="match status" value="1"/>
</dbReference>
<dbReference type="PANTHER" id="PTHR30518">
    <property type="entry name" value="ENDOLYTIC MUREIN TRANSGLYCOSYLASE"/>
    <property type="match status" value="1"/>
</dbReference>
<evidence type="ECO:0000313" key="9">
    <source>
        <dbReference type="Proteomes" id="UP000198749"/>
    </source>
</evidence>
<evidence type="ECO:0000313" key="8">
    <source>
        <dbReference type="EMBL" id="SEQ74649.1"/>
    </source>
</evidence>
<reference evidence="9" key="1">
    <citation type="submission" date="2016-10" db="EMBL/GenBank/DDBJ databases">
        <authorList>
            <person name="Varghese N."/>
            <person name="Submissions S."/>
        </authorList>
    </citation>
    <scope>NUCLEOTIDE SEQUENCE [LARGE SCALE GENOMIC DNA]</scope>
    <source>
        <strain evidence="9">DSM 18887</strain>
    </source>
</reference>
<dbReference type="FunFam" id="3.30.160.60:FF:000242">
    <property type="entry name" value="Endolytic murein transglycosylase"/>
    <property type="match status" value="1"/>
</dbReference>
<dbReference type="Gene3D" id="3.30.1490.480">
    <property type="entry name" value="Endolytic murein transglycosylase"/>
    <property type="match status" value="1"/>
</dbReference>
<evidence type="ECO:0000256" key="5">
    <source>
        <dbReference type="ARBA" id="ARBA00023239"/>
    </source>
</evidence>
<organism evidence="8 9">
    <name type="scientific">Amphritea atlantica</name>
    <dbReference type="NCBI Taxonomy" id="355243"/>
    <lineage>
        <taxon>Bacteria</taxon>
        <taxon>Pseudomonadati</taxon>
        <taxon>Pseudomonadota</taxon>
        <taxon>Gammaproteobacteria</taxon>
        <taxon>Oceanospirillales</taxon>
        <taxon>Oceanospirillaceae</taxon>
        <taxon>Amphritea</taxon>
    </lineage>
</organism>
<dbReference type="Pfam" id="PF02618">
    <property type="entry name" value="YceG"/>
    <property type="match status" value="1"/>
</dbReference>
<dbReference type="EMBL" id="FOGB01000007">
    <property type="protein sequence ID" value="SEQ74649.1"/>
    <property type="molecule type" value="Genomic_DNA"/>
</dbReference>
<dbReference type="RefSeq" id="WP_245756580.1">
    <property type="nucleotide sequence ID" value="NZ_AP025284.1"/>
</dbReference>
<dbReference type="GO" id="GO:0005886">
    <property type="term" value="C:plasma membrane"/>
    <property type="evidence" value="ECO:0007669"/>
    <property type="project" value="UniProtKB-UniRule"/>
</dbReference>
<dbReference type="Proteomes" id="UP000198749">
    <property type="component" value="Unassembled WGS sequence"/>
</dbReference>
<comment type="catalytic activity">
    <reaction evidence="7">
        <text>a peptidoglycan chain = a peptidoglycan chain with N-acetyl-1,6-anhydromuramyl-[peptide] at the reducing end + a peptidoglycan chain with N-acetylglucosamine at the non-reducing end.</text>
        <dbReference type="EC" id="4.2.2.29"/>
    </reaction>
</comment>
<comment type="function">
    <text evidence="7">Functions as a peptidoglycan terminase that cleaves nascent peptidoglycan strands endolytically to terminate their elongation.</text>
</comment>
<sequence>MRKVVVSFVITLMVVVALAYAGWRSLQSYLDTPLTLSQSRTILVEQGSSFKRVAGQLAAEGVMEKPDWFAFFVRLKKVGHLLKAGEYELVPGTTPRTLLVQLVSGKIITYNFTIIEGSTFNQLREQLRENKQVKNTLDSLSDNELVASLGLDGQHPEGMFLADTYQFHRGMSDVDLLKRAHALLQTELDTAWRERAKELPYKSAYEALIMASIVEKETALSSERPTIAGVFVQRLQKGMKLQTDPTVIYGMGDRYKGNIRRADLRRPTPYNTYTNAGLPPTPIAMVGREAIRAALHPDQSKWLYFVAKGDGSHQFSATLEAHNRAVKQYQLKRRSDYRSSPDQ</sequence>
<dbReference type="PANTHER" id="PTHR30518:SF2">
    <property type="entry name" value="ENDOLYTIC MUREIN TRANSGLYCOSYLASE"/>
    <property type="match status" value="1"/>
</dbReference>
<dbReference type="STRING" id="355243.SAMN03080615_02594"/>
<keyword evidence="5 7" id="KW-0456">Lyase</keyword>